<dbReference type="PANTHER" id="PTHR42887:SF2">
    <property type="entry name" value="OS12G0638800 PROTEIN"/>
    <property type="match status" value="1"/>
</dbReference>
<gene>
    <name evidence="6" type="ORF">MM50RIKEN_03070</name>
</gene>
<dbReference type="NCBIfam" id="TIGR00275">
    <property type="entry name" value="aminoacetone oxidase family FAD-binding enzyme"/>
    <property type="match status" value="1"/>
</dbReference>
<dbReference type="SUPFAM" id="SSF160996">
    <property type="entry name" value="HI0933 insert domain-like"/>
    <property type="match status" value="1"/>
</dbReference>
<dbReference type="KEGG" id="vcop:MM50RIKEN_03070"/>
<dbReference type="InterPro" id="IPR057661">
    <property type="entry name" value="RsdA/BaiN/AoA(So)_Rossmann"/>
</dbReference>
<keyword evidence="2" id="KW-0285">Flavoprotein</keyword>
<dbReference type="RefSeq" id="WP_213541481.1">
    <property type="nucleotide sequence ID" value="NZ_AP023418.1"/>
</dbReference>
<dbReference type="InterPro" id="IPR036188">
    <property type="entry name" value="FAD/NAD-bd_sf"/>
</dbReference>
<evidence type="ECO:0000259" key="5">
    <source>
        <dbReference type="Pfam" id="PF22780"/>
    </source>
</evidence>
<accession>A0A810PY75</accession>
<name>A0A810PY75_9FIRM</name>
<evidence type="ECO:0000313" key="7">
    <source>
        <dbReference type="Proteomes" id="UP000681035"/>
    </source>
</evidence>
<dbReference type="InterPro" id="IPR055178">
    <property type="entry name" value="RsdA/BaiN/AoA(So)-like_dom"/>
</dbReference>
<protein>
    <submittedName>
        <fullName evidence="6">Aminoacetone oxidase family FAD-binding enzyme</fullName>
    </submittedName>
</protein>
<dbReference type="SUPFAM" id="SSF51905">
    <property type="entry name" value="FAD/NAD(P)-binding domain"/>
    <property type="match status" value="1"/>
</dbReference>
<feature type="domain" description="RsdA/BaiN/AoA(So)-like insert" evidence="5">
    <location>
        <begin position="193"/>
        <end position="352"/>
    </location>
</feature>
<feature type="domain" description="RsdA/BaiN/AoA(So)-like Rossmann fold-like" evidence="4">
    <location>
        <begin position="3"/>
        <end position="405"/>
    </location>
</feature>
<sequence>MSEVCIIGGGASGLMAALTALSDPRNRVTLLERQGRVGRKLLSTGNGRCNLSNRHASPAHYHGADSDFCRPALEAFPVAETLRFFHQLGLVTVEEPDGKLYPRSNTANSVLDVLRLALEGQPDRLTLRTGDPVTSLKRRGQGFAVTLESGEILRDMDCVILAAGGAAGSKVGGVLDGYRLAKGLGHHRTALTPALVQLKTDPTYPRSLKGVKTTARITLRRGREVLAENHGEILFTEYGVSGPAIFEISRYAIGEDVTLSLDLWPEQSEADTAAWLRRRQALALRNRELTCGQAFTGALHSRLSQMAAKYAGLSPSLPLADAPEEALAALAHSCKHFDLPVTGTCGFDQAQVTAGGLRTDEFDPHTLQSRLVPGLYACGEVLDVDGDCGGYNLQWAWSSGHLAGQLR</sequence>
<dbReference type="Gene3D" id="3.50.50.60">
    <property type="entry name" value="FAD/NAD(P)-binding domain"/>
    <property type="match status" value="1"/>
</dbReference>
<keyword evidence="7" id="KW-1185">Reference proteome</keyword>
<dbReference type="Gene3D" id="2.40.30.10">
    <property type="entry name" value="Translation factors"/>
    <property type="match status" value="1"/>
</dbReference>
<dbReference type="InterPro" id="IPR004792">
    <property type="entry name" value="BaiN-like"/>
</dbReference>
<dbReference type="Pfam" id="PF22780">
    <property type="entry name" value="HI0933_like_1st"/>
    <property type="match status" value="1"/>
</dbReference>
<evidence type="ECO:0000313" key="6">
    <source>
        <dbReference type="EMBL" id="BCK80544.1"/>
    </source>
</evidence>
<evidence type="ECO:0000256" key="1">
    <source>
        <dbReference type="ARBA" id="ARBA00001974"/>
    </source>
</evidence>
<evidence type="ECO:0000259" key="4">
    <source>
        <dbReference type="Pfam" id="PF03486"/>
    </source>
</evidence>
<dbReference type="Pfam" id="PF03486">
    <property type="entry name" value="HI0933_like"/>
    <property type="match status" value="1"/>
</dbReference>
<dbReference type="PANTHER" id="PTHR42887">
    <property type="entry name" value="OS12G0638800 PROTEIN"/>
    <property type="match status" value="1"/>
</dbReference>
<reference evidence="6" key="1">
    <citation type="submission" date="2020-09" db="EMBL/GenBank/DDBJ databases">
        <title>New species isolated from human feces.</title>
        <authorList>
            <person name="Kitahara M."/>
            <person name="Shigeno Y."/>
            <person name="Shime M."/>
            <person name="Matsumoto Y."/>
            <person name="Nakamura S."/>
            <person name="Motooka D."/>
            <person name="Fukuoka S."/>
            <person name="Nishikawa H."/>
            <person name="Benno Y."/>
        </authorList>
    </citation>
    <scope>NUCLEOTIDE SEQUENCE</scope>
    <source>
        <strain evidence="6">MM50</strain>
    </source>
</reference>
<dbReference type="AlphaFoldDB" id="A0A810PY75"/>
<keyword evidence="3" id="KW-0274">FAD</keyword>
<evidence type="ECO:0000256" key="3">
    <source>
        <dbReference type="ARBA" id="ARBA00022827"/>
    </source>
</evidence>
<evidence type="ECO:0000256" key="2">
    <source>
        <dbReference type="ARBA" id="ARBA00022630"/>
    </source>
</evidence>
<proteinExistence type="predicted"/>
<dbReference type="InterPro" id="IPR023166">
    <property type="entry name" value="BaiN-like_dom_sf"/>
</dbReference>
<organism evidence="6 7">
    <name type="scientific">Vescimonas coprocola</name>
    <dbReference type="NCBI Taxonomy" id="2714355"/>
    <lineage>
        <taxon>Bacteria</taxon>
        <taxon>Bacillati</taxon>
        <taxon>Bacillota</taxon>
        <taxon>Clostridia</taxon>
        <taxon>Eubacteriales</taxon>
        <taxon>Oscillospiraceae</taxon>
        <taxon>Vescimonas</taxon>
    </lineage>
</organism>
<dbReference type="EMBL" id="AP023418">
    <property type="protein sequence ID" value="BCK80544.1"/>
    <property type="molecule type" value="Genomic_DNA"/>
</dbReference>
<dbReference type="Gene3D" id="1.10.8.260">
    <property type="entry name" value="HI0933 insert domain-like"/>
    <property type="match status" value="1"/>
</dbReference>
<comment type="cofactor">
    <cofactor evidence="1">
        <name>FAD</name>
        <dbReference type="ChEBI" id="CHEBI:57692"/>
    </cofactor>
</comment>
<dbReference type="Proteomes" id="UP000681035">
    <property type="component" value="Chromosome"/>
</dbReference>